<dbReference type="PROSITE" id="PS50865">
    <property type="entry name" value="ZF_MYND_2"/>
    <property type="match status" value="1"/>
</dbReference>
<accession>A0A9P6RU71</accession>
<evidence type="ECO:0000256" key="5">
    <source>
        <dbReference type="SAM" id="MobiDB-lite"/>
    </source>
</evidence>
<reference evidence="7" key="1">
    <citation type="journal article" date="2020" name="Fungal Divers.">
        <title>Resolving the Mortierellaceae phylogeny through synthesis of multi-gene phylogenetics and phylogenomics.</title>
        <authorList>
            <person name="Vandepol N."/>
            <person name="Liber J."/>
            <person name="Desiro A."/>
            <person name="Na H."/>
            <person name="Kennedy M."/>
            <person name="Barry K."/>
            <person name="Grigoriev I.V."/>
            <person name="Miller A.N."/>
            <person name="O'Donnell K."/>
            <person name="Stajich J.E."/>
            <person name="Bonito G."/>
        </authorList>
    </citation>
    <scope>NUCLEOTIDE SEQUENCE</scope>
    <source>
        <strain evidence="7">REB-010B</strain>
    </source>
</reference>
<dbReference type="GO" id="GO:0008270">
    <property type="term" value="F:zinc ion binding"/>
    <property type="evidence" value="ECO:0007669"/>
    <property type="project" value="UniProtKB-KW"/>
</dbReference>
<evidence type="ECO:0000256" key="3">
    <source>
        <dbReference type="ARBA" id="ARBA00022833"/>
    </source>
</evidence>
<comment type="caution">
    <text evidence="7">The sequence shown here is derived from an EMBL/GenBank/DDBJ whole genome shotgun (WGS) entry which is preliminary data.</text>
</comment>
<dbReference type="Pfam" id="PF01753">
    <property type="entry name" value="zf-MYND"/>
    <property type="match status" value="1"/>
</dbReference>
<evidence type="ECO:0000256" key="2">
    <source>
        <dbReference type="ARBA" id="ARBA00022771"/>
    </source>
</evidence>
<protein>
    <recommendedName>
        <fullName evidence="6">MYND-type domain-containing protein</fullName>
    </recommendedName>
</protein>
<keyword evidence="2 4" id="KW-0863">Zinc-finger</keyword>
<dbReference type="Gene3D" id="1.25.40.10">
    <property type="entry name" value="Tetratricopeptide repeat domain"/>
    <property type="match status" value="1"/>
</dbReference>
<dbReference type="InterPro" id="IPR006597">
    <property type="entry name" value="Sel1-like"/>
</dbReference>
<dbReference type="Proteomes" id="UP000738325">
    <property type="component" value="Unassembled WGS sequence"/>
</dbReference>
<dbReference type="OrthoDB" id="9922773at2759"/>
<evidence type="ECO:0000313" key="7">
    <source>
        <dbReference type="EMBL" id="KAG0329541.1"/>
    </source>
</evidence>
<organism evidence="7 8">
    <name type="scientific">Dissophora globulifera</name>
    <dbReference type="NCBI Taxonomy" id="979702"/>
    <lineage>
        <taxon>Eukaryota</taxon>
        <taxon>Fungi</taxon>
        <taxon>Fungi incertae sedis</taxon>
        <taxon>Mucoromycota</taxon>
        <taxon>Mortierellomycotina</taxon>
        <taxon>Mortierellomycetes</taxon>
        <taxon>Mortierellales</taxon>
        <taxon>Mortierellaceae</taxon>
        <taxon>Dissophora</taxon>
    </lineage>
</organism>
<sequence length="489" mass="54436">MAIIEEMKETPVTPGVAPGNMENITFLGLTREQCHILLALYHVTDPSLEPQVPLLYPEMARKFAEDRRERNSLANKLARAPETYAQEVLNLQAIQKAVAEALLKSDMDTEKARGYLNMKPLSTPKEELTIQEVLSNGFLMGGVRSDGSSNKDQQESGGIDKKASPLSAPGFREAKAFYDYAFEKFNFSMAAVQLGTFYAQEFKDCQGANCIEGEDPEQISIDYFLKAAAVGNPMAMHKAGWHYDQRGKWHEAIKWYKLAADLGYPDSAHNLGMIYQEGNPNVQPRLEVDLDAAAEYYERGLGYGYGASGTQLGRLFFTLATDKSFRDKLPESSALQTNDPREYMAQAVANFNKANLFVEVESLQFLGMIYGSKDFGLYNLDSSQNLFELALIASNGAQQPFEFLCRTLSAKRALIADDIARQERANGSVSAPQKVDADGLKSCAAQGCGNKEFKKDQFQRCAGCKKRYFCSRVCQVNDWKNGHKKSCQK</sequence>
<dbReference type="InterPro" id="IPR011990">
    <property type="entry name" value="TPR-like_helical_dom_sf"/>
</dbReference>
<dbReference type="PANTHER" id="PTHR46758:SF2">
    <property type="entry name" value="OJ1485_B09.11 PROTEIN"/>
    <property type="match status" value="1"/>
</dbReference>
<evidence type="ECO:0000256" key="1">
    <source>
        <dbReference type="ARBA" id="ARBA00022723"/>
    </source>
</evidence>
<evidence type="ECO:0000313" key="8">
    <source>
        <dbReference type="Proteomes" id="UP000738325"/>
    </source>
</evidence>
<dbReference type="Gene3D" id="6.10.140.2220">
    <property type="match status" value="1"/>
</dbReference>
<evidence type="ECO:0000256" key="4">
    <source>
        <dbReference type="PROSITE-ProRule" id="PRU00134"/>
    </source>
</evidence>
<dbReference type="AlphaFoldDB" id="A0A9P6RU71"/>
<dbReference type="SUPFAM" id="SSF144232">
    <property type="entry name" value="HIT/MYND zinc finger-like"/>
    <property type="match status" value="1"/>
</dbReference>
<dbReference type="InterPro" id="IPR002893">
    <property type="entry name" value="Znf_MYND"/>
</dbReference>
<dbReference type="SUPFAM" id="SSF81901">
    <property type="entry name" value="HCP-like"/>
    <property type="match status" value="1"/>
</dbReference>
<dbReference type="SMART" id="SM00671">
    <property type="entry name" value="SEL1"/>
    <property type="match status" value="2"/>
</dbReference>
<keyword evidence="3" id="KW-0862">Zinc</keyword>
<feature type="region of interest" description="Disordered" evidence="5">
    <location>
        <begin position="144"/>
        <end position="164"/>
    </location>
</feature>
<evidence type="ECO:0000259" key="6">
    <source>
        <dbReference type="PROSITE" id="PS50865"/>
    </source>
</evidence>
<keyword evidence="8" id="KW-1185">Reference proteome</keyword>
<dbReference type="EMBL" id="JAAAIP010000014">
    <property type="protein sequence ID" value="KAG0329541.1"/>
    <property type="molecule type" value="Genomic_DNA"/>
</dbReference>
<keyword evidence="1" id="KW-0479">Metal-binding</keyword>
<dbReference type="InterPro" id="IPR044508">
    <property type="entry name" value="At5g50450/At1g67340-like"/>
</dbReference>
<proteinExistence type="predicted"/>
<gene>
    <name evidence="7" type="ORF">BGZ99_001543</name>
</gene>
<name>A0A9P6RU71_9FUNG</name>
<dbReference type="PANTHER" id="PTHR46758">
    <property type="entry name" value="MYND DOMAIN-CONTAINING"/>
    <property type="match status" value="1"/>
</dbReference>
<feature type="compositionally biased region" description="Basic and acidic residues" evidence="5">
    <location>
        <begin position="152"/>
        <end position="163"/>
    </location>
</feature>
<feature type="domain" description="MYND-type" evidence="6">
    <location>
        <begin position="445"/>
        <end position="487"/>
    </location>
</feature>